<dbReference type="InterPro" id="IPR042100">
    <property type="entry name" value="Bug_dom1"/>
</dbReference>
<organism evidence="3 4">
    <name type="scientific">Comamonas kerstersii</name>
    <dbReference type="NCBI Taxonomy" id="225992"/>
    <lineage>
        <taxon>Bacteria</taxon>
        <taxon>Pseudomonadati</taxon>
        <taxon>Pseudomonadota</taxon>
        <taxon>Betaproteobacteria</taxon>
        <taxon>Burkholderiales</taxon>
        <taxon>Comamonadaceae</taxon>
        <taxon>Comamonas</taxon>
    </lineage>
</organism>
<dbReference type="GeneID" id="83038731"/>
<dbReference type="OrthoDB" id="8678477at2"/>
<feature type="chain" id="PRO_5030036150" evidence="2">
    <location>
        <begin position="26"/>
        <end position="326"/>
    </location>
</feature>
<dbReference type="EMBL" id="CP020121">
    <property type="protein sequence ID" value="AQZ97765.1"/>
    <property type="molecule type" value="Genomic_DNA"/>
</dbReference>
<dbReference type="InterPro" id="IPR005064">
    <property type="entry name" value="BUG"/>
</dbReference>
<dbReference type="AlphaFoldDB" id="A0A1V3TFH1"/>
<accession>A0A1V3TFH1</accession>
<dbReference type="SUPFAM" id="SSF53850">
    <property type="entry name" value="Periplasmic binding protein-like II"/>
    <property type="match status" value="1"/>
</dbReference>
<dbReference type="CDD" id="cd13578">
    <property type="entry name" value="PBP2_Bug27"/>
    <property type="match status" value="1"/>
</dbReference>
<sequence length="326" mass="34767">MQRRQFMTTAAAVCGVLAAPQWASAQTAKGPLRIIVPYTAGGSIDVSVRRIAERLEPVLGTILVENRPGAGGGIGMNAIARAPADGLTVGIAAVATNAINPWLFKNLPYDAEKDFAPITQMTRIPNLLVMNAEVAKREGIETFDDFMAYAKRNSGKLSYGSGGNGSAGHLAGEIFKRETGLDIVHVPYNGGAPSQLALLSQQVDFTFDNLSSAAANIRAGKLKPLAVTTLERSQLLPELPPVADVIPGFAIDTWWGLVAPAGTPADVVQTLNKHFVQALHSPEVMKTYGDMMMDTVTSTPQEFGEFMAKERARYEQIVKISGASVD</sequence>
<evidence type="ECO:0000256" key="2">
    <source>
        <dbReference type="SAM" id="SignalP"/>
    </source>
</evidence>
<keyword evidence="2" id="KW-0732">Signal</keyword>
<dbReference type="Gene3D" id="3.40.190.10">
    <property type="entry name" value="Periplasmic binding protein-like II"/>
    <property type="match status" value="1"/>
</dbReference>
<dbReference type="PIRSF" id="PIRSF017082">
    <property type="entry name" value="YflP"/>
    <property type="match status" value="1"/>
</dbReference>
<proteinExistence type="inferred from homology"/>
<evidence type="ECO:0000313" key="4">
    <source>
        <dbReference type="Proteomes" id="UP000242792"/>
    </source>
</evidence>
<dbReference type="PANTHER" id="PTHR42928:SF5">
    <property type="entry name" value="BLR1237 PROTEIN"/>
    <property type="match status" value="1"/>
</dbReference>
<comment type="similarity">
    <text evidence="1">Belongs to the UPF0065 (bug) family.</text>
</comment>
<evidence type="ECO:0000313" key="3">
    <source>
        <dbReference type="EMBL" id="AQZ97765.1"/>
    </source>
</evidence>
<reference evidence="3 4" key="1">
    <citation type="submission" date="2017-03" db="EMBL/GenBank/DDBJ databases">
        <title>Rapid Whole Genome Sequencing of Comamonas kerstersii Causing Continuous ambulatory Peritoneal Dialysis-Associated Peritonitis.</title>
        <authorList>
            <person name="Zheng B."/>
        </authorList>
    </citation>
    <scope>NUCLEOTIDE SEQUENCE [LARGE SCALE GENOMIC DNA]</scope>
    <source>
        <strain evidence="3 4">8943</strain>
    </source>
</reference>
<gene>
    <name evidence="3" type="ORF">B5M06_05280</name>
</gene>
<accession>A0A1V0BCV1</accession>
<dbReference type="Pfam" id="PF03401">
    <property type="entry name" value="TctC"/>
    <property type="match status" value="1"/>
</dbReference>
<protein>
    <submittedName>
        <fullName evidence="3">ABC transporter substrate-binding protein</fullName>
    </submittedName>
</protein>
<dbReference type="RefSeq" id="WP_054067947.1">
    <property type="nucleotide sequence ID" value="NZ_CATYED010000009.1"/>
</dbReference>
<name>A0A1V3TFH1_9BURK</name>
<feature type="signal peptide" evidence="2">
    <location>
        <begin position="1"/>
        <end position="25"/>
    </location>
</feature>
<dbReference type="PANTHER" id="PTHR42928">
    <property type="entry name" value="TRICARBOXYLATE-BINDING PROTEIN"/>
    <property type="match status" value="1"/>
</dbReference>
<dbReference type="Proteomes" id="UP000242792">
    <property type="component" value="Chromosome"/>
</dbReference>
<dbReference type="KEGG" id="cke:B5M06_05280"/>
<evidence type="ECO:0000256" key="1">
    <source>
        <dbReference type="ARBA" id="ARBA00006987"/>
    </source>
</evidence>
<dbReference type="Gene3D" id="3.40.190.150">
    <property type="entry name" value="Bordetella uptake gene, domain 1"/>
    <property type="match status" value="1"/>
</dbReference>